<dbReference type="RefSeq" id="XP_038782386.1">
    <property type="nucleotide sequence ID" value="XM_038934972.1"/>
</dbReference>
<sequence length="689" mass="75728">MRFSAFAILSLVSVAFAGNCGPQNGNAKCAANECCSQYGWCGTTVDHCDAKTCLHPFSGASSSCKPTQTTMKTSATKQATSPATTFPTAVPEIDVCGHAQGGVTCPGAGANGYFYRCCSSAGHCGPKNDIQDQALYCGDGCQAGYGKCDSQKAPAEPTAPKGTSGAGETCGPIVNKKCAAGLCCSGSNFCGTGEDFCGKANCCHAHNKTSLPEYLLMAKAVHFEPHTPAPDSEYLFHGSGTVLKPCHITRYIYPSLCDYPPGCLRLQLPSNSSSRSRPQGSGSWGTNGHTFLSITNTQKLAPRSASFAEWSTRELERDRKSKNALARGMARMSLYVGNTVLEAGKFQLRRGEGMCFVVVRRSVVVLEGEGGGGYGDKEGFGREEERPDIEALVTVHRDTPPPPAQAKYLGDACPACSRTWFTESEYACRLHCGHFLCLECLTQHVDSSAGRGKLLPGETDPLTKFFRCIECKSITALLVDRTAVTRPDELHWWRWKISMRRLEKEASEFWLVRLQTLPHSGWFRDIPQDWDTDRQVKEIRVHVRYDDAVAFMHVPKRVWAMLPYGFSLDNPVESCEALALEKCLKGELKRLSVERKLFNTKEILDHMANVGRGALKPVVVEDVSARLGNPVTPPGYEAYRDFLCEWTARGVLMCPMGRMPILEFLRNMDKEGNKNKAWWKDVRDVFFDP</sequence>
<evidence type="ECO:0000256" key="3">
    <source>
        <dbReference type="ARBA" id="ARBA00022771"/>
    </source>
</evidence>
<evidence type="ECO:0000256" key="2">
    <source>
        <dbReference type="ARBA" id="ARBA00022723"/>
    </source>
</evidence>
<keyword evidence="3" id="KW-0863">Zinc-finger</keyword>
<dbReference type="InterPro" id="IPR013083">
    <property type="entry name" value="Znf_RING/FYVE/PHD"/>
</dbReference>
<evidence type="ECO:0000256" key="5">
    <source>
        <dbReference type="ARBA" id="ARBA00023157"/>
    </source>
</evidence>
<name>A0A8H7AUW6_9PLEO</name>
<dbReference type="Gene3D" id="3.30.40.10">
    <property type="entry name" value="Zinc/RING finger domain, C3HC4 (zinc finger)"/>
    <property type="match status" value="1"/>
</dbReference>
<comment type="caution">
    <text evidence="9">The sequence shown here is derived from an EMBL/GenBank/DDBJ whole genome shotgun (WGS) entry which is preliminary data.</text>
</comment>
<dbReference type="Pfam" id="PF00187">
    <property type="entry name" value="Chitin_bind_1"/>
    <property type="match status" value="1"/>
</dbReference>
<dbReference type="SUPFAM" id="SSF57016">
    <property type="entry name" value="Plant lectins/antimicrobial peptides"/>
    <property type="match status" value="3"/>
</dbReference>
<dbReference type="AlphaFoldDB" id="A0A8H7AUW6"/>
<dbReference type="GeneID" id="62208150"/>
<dbReference type="GO" id="GO:0008270">
    <property type="term" value="F:zinc ion binding"/>
    <property type="evidence" value="ECO:0007669"/>
    <property type="project" value="UniProtKB-KW"/>
</dbReference>
<keyword evidence="7" id="KW-0732">Signal</keyword>
<feature type="domain" description="Chitin-binding type-1" evidence="8">
    <location>
        <begin position="17"/>
        <end position="66"/>
    </location>
</feature>
<organism evidence="9 10">
    <name type="scientific">Alternaria burnsii</name>
    <dbReference type="NCBI Taxonomy" id="1187904"/>
    <lineage>
        <taxon>Eukaryota</taxon>
        <taxon>Fungi</taxon>
        <taxon>Dikarya</taxon>
        <taxon>Ascomycota</taxon>
        <taxon>Pezizomycotina</taxon>
        <taxon>Dothideomycetes</taxon>
        <taxon>Pleosporomycetidae</taxon>
        <taxon>Pleosporales</taxon>
        <taxon>Pleosporineae</taxon>
        <taxon>Pleosporaceae</taxon>
        <taxon>Alternaria</taxon>
        <taxon>Alternaria sect. Alternaria</taxon>
    </lineage>
</organism>
<feature type="signal peptide" evidence="7">
    <location>
        <begin position="1"/>
        <end position="17"/>
    </location>
</feature>
<evidence type="ECO:0000256" key="7">
    <source>
        <dbReference type="SAM" id="SignalP"/>
    </source>
</evidence>
<dbReference type="PROSITE" id="PS00518">
    <property type="entry name" value="ZF_RING_1"/>
    <property type="match status" value="1"/>
</dbReference>
<feature type="disulfide bond" evidence="6">
    <location>
        <begin position="20"/>
        <end position="35"/>
    </location>
</feature>
<evidence type="ECO:0000313" key="9">
    <source>
        <dbReference type="EMBL" id="KAF7672026.1"/>
    </source>
</evidence>
<evidence type="ECO:0000313" key="10">
    <source>
        <dbReference type="Proteomes" id="UP000596902"/>
    </source>
</evidence>
<keyword evidence="10" id="KW-1185">Reference proteome</keyword>
<dbReference type="PROSITE" id="PS50941">
    <property type="entry name" value="CHIT_BIND_I_2"/>
    <property type="match status" value="1"/>
</dbReference>
<evidence type="ECO:0000256" key="6">
    <source>
        <dbReference type="PROSITE-ProRule" id="PRU00261"/>
    </source>
</evidence>
<dbReference type="InterPro" id="IPR036861">
    <property type="entry name" value="Endochitinase-like_sf"/>
</dbReference>
<dbReference type="SMART" id="SM00270">
    <property type="entry name" value="ChtBD1"/>
    <property type="match status" value="3"/>
</dbReference>
<evidence type="ECO:0000259" key="8">
    <source>
        <dbReference type="PROSITE" id="PS50941"/>
    </source>
</evidence>
<reference evidence="9" key="2">
    <citation type="submission" date="2020-08" db="EMBL/GenBank/DDBJ databases">
        <title>Draft Genome Sequence of Cumin Blight Pathogen Alternaria burnsii.</title>
        <authorList>
            <person name="Feng Z."/>
        </authorList>
    </citation>
    <scope>NUCLEOTIDE SEQUENCE</scope>
    <source>
        <strain evidence="9">CBS107.38</strain>
    </source>
</reference>
<dbReference type="PANTHER" id="PTHR47849:SF8">
    <property type="entry name" value="LECTIN"/>
    <property type="match status" value="1"/>
</dbReference>
<feature type="disulfide bond" evidence="6">
    <location>
        <begin position="34"/>
        <end position="48"/>
    </location>
</feature>
<evidence type="ECO:0000256" key="4">
    <source>
        <dbReference type="ARBA" id="ARBA00022833"/>
    </source>
</evidence>
<comment type="caution">
    <text evidence="6">Lacks conserved residue(s) required for the propagation of feature annotation.</text>
</comment>
<dbReference type="PANTHER" id="PTHR47849">
    <property type="entry name" value="CHITIN-BINDING LECTIN 1"/>
    <property type="match status" value="1"/>
</dbReference>
<keyword evidence="2" id="KW-0479">Metal-binding</keyword>
<keyword evidence="5 6" id="KW-1015">Disulfide bond</keyword>
<keyword evidence="1 6" id="KW-0147">Chitin-binding</keyword>
<dbReference type="Proteomes" id="UP000596902">
    <property type="component" value="Unassembled WGS sequence"/>
</dbReference>
<feature type="disulfide bond" evidence="6">
    <location>
        <begin position="29"/>
        <end position="41"/>
    </location>
</feature>
<gene>
    <name evidence="9" type="ORF">GT037_009925</name>
</gene>
<dbReference type="Gene3D" id="3.30.60.10">
    <property type="entry name" value="Endochitinase-like"/>
    <property type="match status" value="3"/>
</dbReference>
<proteinExistence type="predicted"/>
<dbReference type="GO" id="GO:0008061">
    <property type="term" value="F:chitin binding"/>
    <property type="evidence" value="ECO:0007669"/>
    <property type="project" value="UniProtKB-UniRule"/>
</dbReference>
<evidence type="ECO:0000256" key="1">
    <source>
        <dbReference type="ARBA" id="ARBA00022669"/>
    </source>
</evidence>
<dbReference type="InterPro" id="IPR017907">
    <property type="entry name" value="Znf_RING_CS"/>
</dbReference>
<reference evidence="9" key="1">
    <citation type="submission" date="2020-01" db="EMBL/GenBank/DDBJ databases">
        <authorList>
            <person name="Feng Z.H.Z."/>
        </authorList>
    </citation>
    <scope>NUCLEOTIDE SEQUENCE</scope>
    <source>
        <strain evidence="9">CBS107.38</strain>
    </source>
</reference>
<dbReference type="SUPFAM" id="SSF57850">
    <property type="entry name" value="RING/U-box"/>
    <property type="match status" value="1"/>
</dbReference>
<protein>
    <submittedName>
        <fullName evidence="9">Carbohydrate-binding module family 18 protein</fullName>
    </submittedName>
</protein>
<dbReference type="CDD" id="cd00035">
    <property type="entry name" value="ChtBD1"/>
    <property type="match status" value="2"/>
</dbReference>
<accession>A0A8H7AUW6</accession>
<dbReference type="EMBL" id="JAAABM010000018">
    <property type="protein sequence ID" value="KAF7672026.1"/>
    <property type="molecule type" value="Genomic_DNA"/>
</dbReference>
<keyword evidence="4" id="KW-0862">Zinc</keyword>
<feature type="chain" id="PRO_5034440025" evidence="7">
    <location>
        <begin position="18"/>
        <end position="689"/>
    </location>
</feature>
<dbReference type="InterPro" id="IPR001002">
    <property type="entry name" value="Chitin-bd_1"/>
</dbReference>